<gene>
    <name evidence="1" type="ORF">FBU59_005495</name>
</gene>
<organism evidence="1 2">
    <name type="scientific">Linderina macrospora</name>
    <dbReference type="NCBI Taxonomy" id="4868"/>
    <lineage>
        <taxon>Eukaryota</taxon>
        <taxon>Fungi</taxon>
        <taxon>Fungi incertae sedis</taxon>
        <taxon>Zoopagomycota</taxon>
        <taxon>Kickxellomycotina</taxon>
        <taxon>Kickxellomycetes</taxon>
        <taxon>Kickxellales</taxon>
        <taxon>Kickxellaceae</taxon>
        <taxon>Linderina</taxon>
    </lineage>
</organism>
<accession>A0ACC1J2H3</accession>
<name>A0ACC1J2H3_9FUNG</name>
<evidence type="ECO:0000313" key="2">
    <source>
        <dbReference type="Proteomes" id="UP001150603"/>
    </source>
</evidence>
<evidence type="ECO:0000313" key="1">
    <source>
        <dbReference type="EMBL" id="KAJ1935087.1"/>
    </source>
</evidence>
<feature type="non-terminal residue" evidence="1">
    <location>
        <position position="231"/>
    </location>
</feature>
<dbReference type="EMBL" id="JANBPW010004385">
    <property type="protein sequence ID" value="KAJ1935087.1"/>
    <property type="molecule type" value="Genomic_DNA"/>
</dbReference>
<protein>
    <submittedName>
        <fullName evidence="1">Uncharacterized protein</fullName>
    </submittedName>
</protein>
<dbReference type="Proteomes" id="UP001150603">
    <property type="component" value="Unassembled WGS sequence"/>
</dbReference>
<proteinExistence type="predicted"/>
<comment type="caution">
    <text evidence="1">The sequence shown here is derived from an EMBL/GenBank/DDBJ whole genome shotgun (WGS) entry which is preliminary data.</text>
</comment>
<reference evidence="1" key="1">
    <citation type="submission" date="2022-07" db="EMBL/GenBank/DDBJ databases">
        <title>Phylogenomic reconstructions and comparative analyses of Kickxellomycotina fungi.</title>
        <authorList>
            <person name="Reynolds N.K."/>
            <person name="Stajich J.E."/>
            <person name="Barry K."/>
            <person name="Grigoriev I.V."/>
            <person name="Crous P."/>
            <person name="Smith M.E."/>
        </authorList>
    </citation>
    <scope>NUCLEOTIDE SEQUENCE</scope>
    <source>
        <strain evidence="1">NRRL 5244</strain>
    </source>
</reference>
<sequence>MDEPVFSQDQTGFDGYLRTFCAGEYKEFKRAIQTTKQSYKRMSTTAFREVNDRVSRDPFFKRTVASLQNLVMSKRYLKNGLMETVLLLNAGFKPEEAYVVPRQQMTVPSELTAQIFPFADEVGDVSELELSGKGTVADKERHAAALGFCMLLKALRTALLQDMALLSYNPFYHRMVRGISIMLTPPFQDYRFVTFTQDTLEHSWGKDFQALIKETPRAHELGYVVPDTTYL</sequence>
<keyword evidence="2" id="KW-1185">Reference proteome</keyword>